<accession>A0A9P6TH13</accession>
<dbReference type="AlphaFoldDB" id="A0A9P6TH13"/>
<feature type="non-terminal residue" evidence="1">
    <location>
        <position position="89"/>
    </location>
</feature>
<proteinExistence type="predicted"/>
<evidence type="ECO:0000313" key="2">
    <source>
        <dbReference type="Proteomes" id="UP000886653"/>
    </source>
</evidence>
<keyword evidence="2" id="KW-1185">Reference proteome</keyword>
<sequence length="89" mass="10242">IGQSFIEKLSIPLVSPHLVYIPGTDVGVTVNWFSQSKKWCEMLPLEMCVPMVETKGMHYYIYVPAQMWDGTVVVPVHFYSHNKILRVKC</sequence>
<gene>
    <name evidence="1" type="ORF">CROQUDRAFT_23070</name>
</gene>
<dbReference type="PANTHER" id="PTHR31912">
    <property type="entry name" value="IP13529P"/>
    <property type="match status" value="1"/>
</dbReference>
<dbReference type="PANTHER" id="PTHR31912:SF34">
    <property type="entry name" value="NOTOCHORD-RELATED PROTEIN"/>
    <property type="match status" value="1"/>
</dbReference>
<reference evidence="1" key="1">
    <citation type="submission" date="2013-11" db="EMBL/GenBank/DDBJ databases">
        <title>Genome sequence of the fusiform rust pathogen reveals effectors for host alternation and coevolution with pine.</title>
        <authorList>
            <consortium name="DOE Joint Genome Institute"/>
            <person name="Smith K."/>
            <person name="Pendleton A."/>
            <person name="Kubisiak T."/>
            <person name="Anderson C."/>
            <person name="Salamov A."/>
            <person name="Aerts A."/>
            <person name="Riley R."/>
            <person name="Clum A."/>
            <person name="Lindquist E."/>
            <person name="Ence D."/>
            <person name="Campbell M."/>
            <person name="Kronenberg Z."/>
            <person name="Feau N."/>
            <person name="Dhillon B."/>
            <person name="Hamelin R."/>
            <person name="Burleigh J."/>
            <person name="Smith J."/>
            <person name="Yandell M."/>
            <person name="Nelson C."/>
            <person name="Grigoriev I."/>
            <person name="Davis J."/>
        </authorList>
    </citation>
    <scope>NUCLEOTIDE SEQUENCE</scope>
    <source>
        <strain evidence="1">G11</strain>
    </source>
</reference>
<organism evidence="1 2">
    <name type="scientific">Cronartium quercuum f. sp. fusiforme G11</name>
    <dbReference type="NCBI Taxonomy" id="708437"/>
    <lineage>
        <taxon>Eukaryota</taxon>
        <taxon>Fungi</taxon>
        <taxon>Dikarya</taxon>
        <taxon>Basidiomycota</taxon>
        <taxon>Pucciniomycotina</taxon>
        <taxon>Pucciniomycetes</taxon>
        <taxon>Pucciniales</taxon>
        <taxon>Coleosporiaceae</taxon>
        <taxon>Cronartium</taxon>
    </lineage>
</organism>
<feature type="non-terminal residue" evidence="1">
    <location>
        <position position="1"/>
    </location>
</feature>
<comment type="caution">
    <text evidence="1">The sequence shown here is derived from an EMBL/GenBank/DDBJ whole genome shotgun (WGS) entry which is preliminary data.</text>
</comment>
<protein>
    <submittedName>
        <fullName evidence="1">Uncharacterized protein</fullName>
    </submittedName>
</protein>
<dbReference type="EMBL" id="MU167210">
    <property type="protein sequence ID" value="KAG0152032.1"/>
    <property type="molecule type" value="Genomic_DNA"/>
</dbReference>
<evidence type="ECO:0000313" key="1">
    <source>
        <dbReference type="EMBL" id="KAG0152032.1"/>
    </source>
</evidence>
<name>A0A9P6TH13_9BASI</name>
<dbReference type="OrthoDB" id="2507110at2759"/>
<dbReference type="Proteomes" id="UP000886653">
    <property type="component" value="Unassembled WGS sequence"/>
</dbReference>